<dbReference type="Pfam" id="PF00450">
    <property type="entry name" value="Peptidase_S10"/>
    <property type="match status" value="1"/>
</dbReference>
<sequence length="725" mass="77123">MKGSIIGAVPSLFLILFSSARFADAAFSAAANSSSSALPSAAASSASASSSANSTVSNSISASNSSASATSTSIPLPHASPTIPGQPSNSFPQNYSGIPEEGDFSPGWQDCKHLHLGLCHLYYGTHREADFEVQQGLPNITFPLPRNFAGNLPVGRSGHPNNTLFFWGFETTSGSLTVPAADAQLQPWLIWLGGGGGPGSSSLFTAMTGNGFMSIHPDFSITQNDQSWTNMIDLFWIDQPVGSGFSTADLHGYISNEGDMASDFLGFLSNLVKVFPSLAKRPLTLAGEDYAGIFIPYIAQALLASSSPPVSLKKIAIGNGLMGGFAAFPHVSTLSVLESFPQLIKFDQNVFTSFQSKEQLCGYDLNITYPQEAVLPSVQSSPRRSSYWMLAQSESKIVGALDRRELRAREISVRHSRRQSSLSGSLDPFYGCSLFDEMIDYAVNNSFPWTPGTFNIFDVSDVVNPLPSLNIEDYFNSDQVRGALHAPTSKNWSSVSAYPFGSSANISSSDNPYGDPSPEPATFFNELVSTAMSQGVQFILFAGSNNAIANHHSLEILIQNATFGGTRGFTRKPATPFADDDGKALGIVHQERGITYALFDNIGHLIPQFNPSAAYVFFRDFILNSNTTGSITSDSKGHTVVLGGENPSIANDVPRIATALFLGATSTQSTLFAPSATVAAWESFLGTVPNLEAEMMTNAAAPWPGGLVTLSLAALLAVWGTFALA</sequence>
<keyword evidence="7" id="KW-0812">Transmembrane</keyword>
<dbReference type="EMBL" id="SFCI01000235">
    <property type="protein sequence ID" value="TFY81231.1"/>
    <property type="molecule type" value="Genomic_DNA"/>
</dbReference>
<keyword evidence="4" id="KW-0378">Hydrolase</keyword>
<dbReference type="PANTHER" id="PTHR11802:SF479">
    <property type="entry name" value="CARBOXYPEPTIDASE"/>
    <property type="match status" value="1"/>
</dbReference>
<feature type="compositionally biased region" description="Polar residues" evidence="6">
    <location>
        <begin position="83"/>
        <end position="96"/>
    </location>
</feature>
<dbReference type="Gene3D" id="3.40.50.1820">
    <property type="entry name" value="alpha/beta hydrolase"/>
    <property type="match status" value="1"/>
</dbReference>
<dbReference type="GO" id="GO:0004185">
    <property type="term" value="F:serine-type carboxypeptidase activity"/>
    <property type="evidence" value="ECO:0007669"/>
    <property type="project" value="InterPro"/>
</dbReference>
<keyword evidence="2" id="KW-0121">Carboxypeptidase</keyword>
<keyword evidence="8" id="KW-0732">Signal</keyword>
<reference evidence="9 10" key="1">
    <citation type="submission" date="2019-02" db="EMBL/GenBank/DDBJ databases">
        <title>Genome sequencing of the rare red list fungi Hericium alpestre (H. flagellum).</title>
        <authorList>
            <person name="Buettner E."/>
            <person name="Kellner H."/>
        </authorList>
    </citation>
    <scope>NUCLEOTIDE SEQUENCE [LARGE SCALE GENOMIC DNA]</scope>
    <source>
        <strain evidence="9 10">DSM 108284</strain>
    </source>
</reference>
<feature type="transmembrane region" description="Helical" evidence="7">
    <location>
        <begin position="703"/>
        <end position="724"/>
    </location>
</feature>
<dbReference type="PRINTS" id="PR00724">
    <property type="entry name" value="CRBOXYPTASEC"/>
</dbReference>
<dbReference type="PANTHER" id="PTHR11802">
    <property type="entry name" value="SERINE PROTEASE FAMILY S10 SERINE CARBOXYPEPTIDASE"/>
    <property type="match status" value="1"/>
</dbReference>
<comment type="caution">
    <text evidence="9">The sequence shown here is derived from an EMBL/GenBank/DDBJ whole genome shotgun (WGS) entry which is preliminary data.</text>
</comment>
<proteinExistence type="inferred from homology"/>
<evidence type="ECO:0000256" key="1">
    <source>
        <dbReference type="ARBA" id="ARBA00009431"/>
    </source>
</evidence>
<keyword evidence="7" id="KW-1133">Transmembrane helix</keyword>
<feature type="signal peptide" evidence="8">
    <location>
        <begin position="1"/>
        <end position="25"/>
    </location>
</feature>
<dbReference type="STRING" id="135208.A0A4Z0A4Q5"/>
<evidence type="ECO:0000256" key="4">
    <source>
        <dbReference type="ARBA" id="ARBA00022801"/>
    </source>
</evidence>
<evidence type="ECO:0000256" key="7">
    <source>
        <dbReference type="SAM" id="Phobius"/>
    </source>
</evidence>
<dbReference type="InterPro" id="IPR001563">
    <property type="entry name" value="Peptidase_S10"/>
</dbReference>
<dbReference type="SUPFAM" id="SSF53474">
    <property type="entry name" value="alpha/beta-Hydrolases"/>
    <property type="match status" value="1"/>
</dbReference>
<keyword evidence="5" id="KW-0325">Glycoprotein</keyword>
<evidence type="ECO:0000256" key="5">
    <source>
        <dbReference type="ARBA" id="ARBA00023180"/>
    </source>
</evidence>
<evidence type="ECO:0000256" key="8">
    <source>
        <dbReference type="SAM" id="SignalP"/>
    </source>
</evidence>
<evidence type="ECO:0008006" key="11">
    <source>
        <dbReference type="Google" id="ProtNLM"/>
    </source>
</evidence>
<gene>
    <name evidence="9" type="ORF">EWM64_g2782</name>
</gene>
<organism evidence="9 10">
    <name type="scientific">Hericium alpestre</name>
    <dbReference type="NCBI Taxonomy" id="135208"/>
    <lineage>
        <taxon>Eukaryota</taxon>
        <taxon>Fungi</taxon>
        <taxon>Dikarya</taxon>
        <taxon>Basidiomycota</taxon>
        <taxon>Agaricomycotina</taxon>
        <taxon>Agaricomycetes</taxon>
        <taxon>Russulales</taxon>
        <taxon>Hericiaceae</taxon>
        <taxon>Hericium</taxon>
    </lineage>
</organism>
<evidence type="ECO:0000256" key="3">
    <source>
        <dbReference type="ARBA" id="ARBA00022670"/>
    </source>
</evidence>
<feature type="region of interest" description="Disordered" evidence="6">
    <location>
        <begin position="71"/>
        <end position="99"/>
    </location>
</feature>
<protein>
    <recommendedName>
        <fullName evidence="11">Carboxypeptidase</fullName>
    </recommendedName>
</protein>
<evidence type="ECO:0000313" key="10">
    <source>
        <dbReference type="Proteomes" id="UP000298061"/>
    </source>
</evidence>
<dbReference type="InterPro" id="IPR029058">
    <property type="entry name" value="AB_hydrolase_fold"/>
</dbReference>
<evidence type="ECO:0000256" key="2">
    <source>
        <dbReference type="ARBA" id="ARBA00022645"/>
    </source>
</evidence>
<keyword evidence="7" id="KW-0472">Membrane</keyword>
<dbReference type="GO" id="GO:0006508">
    <property type="term" value="P:proteolysis"/>
    <property type="evidence" value="ECO:0007669"/>
    <property type="project" value="UniProtKB-KW"/>
</dbReference>
<dbReference type="AlphaFoldDB" id="A0A4Z0A4Q5"/>
<dbReference type="Proteomes" id="UP000298061">
    <property type="component" value="Unassembled WGS sequence"/>
</dbReference>
<evidence type="ECO:0000256" key="6">
    <source>
        <dbReference type="SAM" id="MobiDB-lite"/>
    </source>
</evidence>
<name>A0A4Z0A4Q5_9AGAM</name>
<comment type="similarity">
    <text evidence="1">Belongs to the peptidase S10 family.</text>
</comment>
<evidence type="ECO:0000313" key="9">
    <source>
        <dbReference type="EMBL" id="TFY81231.1"/>
    </source>
</evidence>
<accession>A0A4Z0A4Q5</accession>
<feature type="chain" id="PRO_5021212043" description="Carboxypeptidase" evidence="8">
    <location>
        <begin position="26"/>
        <end position="725"/>
    </location>
</feature>
<dbReference type="OrthoDB" id="443318at2759"/>
<keyword evidence="10" id="KW-1185">Reference proteome</keyword>
<keyword evidence="3" id="KW-0645">Protease</keyword>